<protein>
    <submittedName>
        <fullName evidence="2">Uncharacterized protein</fullName>
    </submittedName>
</protein>
<sequence>MGHDRCADYHHHLFSLVYPAQQGVHHHLTRKEPLAPSSSCTDDAIVCVISRFRQRQKARGTSEEQQTKVETGGETSAVHSTCIYVPHADAILPSLISALACHW</sequence>
<reference evidence="2" key="1">
    <citation type="submission" date="2016-11" db="UniProtKB">
        <authorList>
            <consortium name="WormBaseParasite"/>
        </authorList>
    </citation>
    <scope>IDENTIFICATION</scope>
</reference>
<dbReference type="WBParaSite" id="L893_g11530.t1">
    <property type="protein sequence ID" value="L893_g11530.t1"/>
    <property type="gene ID" value="L893_g11530"/>
</dbReference>
<evidence type="ECO:0000313" key="2">
    <source>
        <dbReference type="WBParaSite" id="L893_g11530.t1"/>
    </source>
</evidence>
<accession>A0A1I7Y0M3</accession>
<name>A0A1I7Y0M3_9BILA</name>
<proteinExistence type="predicted"/>
<organism evidence="1 2">
    <name type="scientific">Steinernema glaseri</name>
    <dbReference type="NCBI Taxonomy" id="37863"/>
    <lineage>
        <taxon>Eukaryota</taxon>
        <taxon>Metazoa</taxon>
        <taxon>Ecdysozoa</taxon>
        <taxon>Nematoda</taxon>
        <taxon>Chromadorea</taxon>
        <taxon>Rhabditida</taxon>
        <taxon>Tylenchina</taxon>
        <taxon>Panagrolaimomorpha</taxon>
        <taxon>Strongyloidoidea</taxon>
        <taxon>Steinernematidae</taxon>
        <taxon>Steinernema</taxon>
    </lineage>
</organism>
<keyword evidence="1" id="KW-1185">Reference proteome</keyword>
<dbReference type="Proteomes" id="UP000095287">
    <property type="component" value="Unplaced"/>
</dbReference>
<evidence type="ECO:0000313" key="1">
    <source>
        <dbReference type="Proteomes" id="UP000095287"/>
    </source>
</evidence>
<dbReference type="AlphaFoldDB" id="A0A1I7Y0M3"/>